<protein>
    <submittedName>
        <fullName evidence="2">Uncharacterized protein</fullName>
    </submittedName>
</protein>
<feature type="compositionally biased region" description="Low complexity" evidence="1">
    <location>
        <begin position="152"/>
        <end position="161"/>
    </location>
</feature>
<dbReference type="EMBL" id="JAAAJA010000868">
    <property type="protein sequence ID" value="KAG0249112.1"/>
    <property type="molecule type" value="Genomic_DNA"/>
</dbReference>
<name>A0A9P6TW17_9FUNG</name>
<keyword evidence="3" id="KW-1185">Reference proteome</keyword>
<feature type="compositionally biased region" description="Basic and acidic residues" evidence="1">
    <location>
        <begin position="162"/>
        <end position="174"/>
    </location>
</feature>
<reference evidence="2" key="1">
    <citation type="journal article" date="2020" name="Fungal Divers.">
        <title>Resolving the Mortierellaceae phylogeny through synthesis of multi-gene phylogenetics and phylogenomics.</title>
        <authorList>
            <person name="Vandepol N."/>
            <person name="Liber J."/>
            <person name="Desiro A."/>
            <person name="Na H."/>
            <person name="Kennedy M."/>
            <person name="Barry K."/>
            <person name="Grigoriev I.V."/>
            <person name="Miller A.N."/>
            <person name="O'Donnell K."/>
            <person name="Stajich J.E."/>
            <person name="Bonito G."/>
        </authorList>
    </citation>
    <scope>NUCLEOTIDE SEQUENCE</scope>
    <source>
        <strain evidence="2">KOD948</strain>
    </source>
</reference>
<gene>
    <name evidence="2" type="ORF">BG011_009576</name>
</gene>
<accession>A0A9P6TW17</accession>
<organism evidence="2 3">
    <name type="scientific">Mortierella polycephala</name>
    <dbReference type="NCBI Taxonomy" id="41804"/>
    <lineage>
        <taxon>Eukaryota</taxon>
        <taxon>Fungi</taxon>
        <taxon>Fungi incertae sedis</taxon>
        <taxon>Mucoromycota</taxon>
        <taxon>Mortierellomycotina</taxon>
        <taxon>Mortierellomycetes</taxon>
        <taxon>Mortierellales</taxon>
        <taxon>Mortierellaceae</taxon>
        <taxon>Mortierella</taxon>
    </lineage>
</organism>
<feature type="region of interest" description="Disordered" evidence="1">
    <location>
        <begin position="1"/>
        <end position="70"/>
    </location>
</feature>
<dbReference type="Proteomes" id="UP000726737">
    <property type="component" value="Unassembled WGS sequence"/>
</dbReference>
<feature type="compositionally biased region" description="Low complexity" evidence="1">
    <location>
        <begin position="46"/>
        <end position="66"/>
    </location>
</feature>
<feature type="compositionally biased region" description="Basic and acidic residues" evidence="1">
    <location>
        <begin position="235"/>
        <end position="265"/>
    </location>
</feature>
<feature type="compositionally biased region" description="Polar residues" evidence="1">
    <location>
        <begin position="196"/>
        <end position="209"/>
    </location>
</feature>
<comment type="caution">
    <text evidence="2">The sequence shown here is derived from an EMBL/GenBank/DDBJ whole genome shotgun (WGS) entry which is preliminary data.</text>
</comment>
<evidence type="ECO:0000313" key="3">
    <source>
        <dbReference type="Proteomes" id="UP000726737"/>
    </source>
</evidence>
<sequence length="294" mass="31985">MPPKVSASMRTYSKKSPRQTGSVAQSQRPQIEDESKSSSLLADPGSYNIANYSISNSTSSRNQDSAVRVFDPIPKPYLGLQKQSNPDQGDIVELDSDFWASASAATTQTSPAATIKSTKKNQPKKTISTQPKELKNPPRKRGRPKKDKTIDSSSSVVTAASVKRDVVEETKVKPMTEPGVASFSLRCNDMPAAQSPFDNTSSDSRNESSVECARSALDNLLPGLTASCKSYDGGDESKNLKRRRPTADRPQKSTRAIVEKQDSSKRSKTTWARIDEEPLANTITDEELAEAGII</sequence>
<feature type="compositionally biased region" description="Basic residues" evidence="1">
    <location>
        <begin position="137"/>
        <end position="146"/>
    </location>
</feature>
<feature type="compositionally biased region" description="Low complexity" evidence="1">
    <location>
        <begin position="103"/>
        <end position="114"/>
    </location>
</feature>
<evidence type="ECO:0000256" key="1">
    <source>
        <dbReference type="SAM" id="MobiDB-lite"/>
    </source>
</evidence>
<dbReference type="OrthoDB" id="10470945at2759"/>
<proteinExistence type="predicted"/>
<feature type="region of interest" description="Disordered" evidence="1">
    <location>
        <begin position="103"/>
        <end position="210"/>
    </location>
</feature>
<dbReference type="AlphaFoldDB" id="A0A9P6TW17"/>
<feature type="region of interest" description="Disordered" evidence="1">
    <location>
        <begin position="223"/>
        <end position="270"/>
    </location>
</feature>
<feature type="compositionally biased region" description="Polar residues" evidence="1">
    <location>
        <begin position="18"/>
        <end position="29"/>
    </location>
</feature>
<evidence type="ECO:0000313" key="2">
    <source>
        <dbReference type="EMBL" id="KAG0249112.1"/>
    </source>
</evidence>